<accession>A0A7M7NP80</accession>
<evidence type="ECO:0000256" key="6">
    <source>
        <dbReference type="ARBA" id="ARBA00022723"/>
    </source>
</evidence>
<evidence type="ECO:0000256" key="8">
    <source>
        <dbReference type="ARBA" id="ARBA00022737"/>
    </source>
</evidence>
<dbReference type="PANTHER" id="PTHR46806:SF7">
    <property type="entry name" value="COAGULATION FACTOR VIII"/>
    <property type="match status" value="1"/>
</dbReference>
<comment type="similarity">
    <text evidence="3">Belongs to the multicopper oxidase family.</text>
</comment>
<feature type="domain" description="Plastocyanin-like" evidence="18">
    <location>
        <begin position="771"/>
        <end position="858"/>
    </location>
</feature>
<dbReference type="InterPro" id="IPR008972">
    <property type="entry name" value="Cupredoxin"/>
</dbReference>
<reference evidence="20" key="1">
    <citation type="submission" date="2015-02" db="EMBL/GenBank/DDBJ databases">
        <title>Genome sequencing for Strongylocentrotus purpuratus.</title>
        <authorList>
            <person name="Murali S."/>
            <person name="Liu Y."/>
            <person name="Vee V."/>
            <person name="English A."/>
            <person name="Wang M."/>
            <person name="Skinner E."/>
            <person name="Han Y."/>
            <person name="Muzny D.M."/>
            <person name="Worley K.C."/>
            <person name="Gibbs R.A."/>
        </authorList>
    </citation>
    <scope>NUCLEOTIDE SEQUENCE</scope>
</reference>
<keyword evidence="5" id="KW-0812">Transmembrane</keyword>
<dbReference type="FunFam" id="2.60.40.420:FF:000028">
    <property type="entry name" value="Ceruloplasmin"/>
    <property type="match status" value="2"/>
</dbReference>
<keyword evidence="7 16" id="KW-0732">Signal</keyword>
<keyword evidence="6" id="KW-0479">Metal-binding</keyword>
<evidence type="ECO:0000256" key="3">
    <source>
        <dbReference type="ARBA" id="ARBA00010609"/>
    </source>
</evidence>
<evidence type="ECO:0000256" key="15">
    <source>
        <dbReference type="SAM" id="MobiDB-lite"/>
    </source>
</evidence>
<evidence type="ECO:0000256" key="13">
    <source>
        <dbReference type="ARBA" id="ARBA00023157"/>
    </source>
</evidence>
<dbReference type="SUPFAM" id="SSF49503">
    <property type="entry name" value="Cupredoxins"/>
    <property type="match status" value="6"/>
</dbReference>
<feature type="signal peptide" evidence="16">
    <location>
        <begin position="1"/>
        <end position="24"/>
    </location>
</feature>
<keyword evidence="14" id="KW-0325">Glycoprotein</keyword>
<protein>
    <submittedName>
        <fullName evidence="19">Uncharacterized protein</fullName>
    </submittedName>
</protein>
<dbReference type="FunFam" id="2.60.40.420:FF:000002">
    <property type="entry name" value="Hephaestin like 1"/>
    <property type="match status" value="1"/>
</dbReference>
<evidence type="ECO:0000259" key="17">
    <source>
        <dbReference type="Pfam" id="PF00394"/>
    </source>
</evidence>
<reference evidence="19" key="2">
    <citation type="submission" date="2021-01" db="UniProtKB">
        <authorList>
            <consortium name="EnsemblMetazoa"/>
        </authorList>
    </citation>
    <scope>IDENTIFICATION</scope>
</reference>
<feature type="chain" id="PRO_5029700839" evidence="16">
    <location>
        <begin position="25"/>
        <end position="1097"/>
    </location>
</feature>
<evidence type="ECO:0000313" key="20">
    <source>
        <dbReference type="Proteomes" id="UP000007110"/>
    </source>
</evidence>
<dbReference type="InterPro" id="IPR001117">
    <property type="entry name" value="Cu-oxidase_2nd"/>
</dbReference>
<proteinExistence type="inferred from homology"/>
<feature type="domain" description="Plastocyanin-like" evidence="18">
    <location>
        <begin position="448"/>
        <end position="557"/>
    </location>
</feature>
<keyword evidence="20" id="KW-1185">Reference proteome</keyword>
<dbReference type="InterPro" id="IPR011707">
    <property type="entry name" value="Cu-oxidase-like_N"/>
</dbReference>
<dbReference type="OMA" id="HIDENQS"/>
<dbReference type="GeneID" id="586705"/>
<evidence type="ECO:0000256" key="5">
    <source>
        <dbReference type="ARBA" id="ARBA00022692"/>
    </source>
</evidence>
<keyword evidence="13" id="KW-1015">Disulfide bond</keyword>
<dbReference type="Proteomes" id="UP000007110">
    <property type="component" value="Unassembled WGS sequence"/>
</dbReference>
<evidence type="ECO:0000256" key="14">
    <source>
        <dbReference type="ARBA" id="ARBA00023180"/>
    </source>
</evidence>
<dbReference type="Pfam" id="PF07732">
    <property type="entry name" value="Cu-oxidase_3"/>
    <property type="match status" value="3"/>
</dbReference>
<feature type="region of interest" description="Disordered" evidence="15">
    <location>
        <begin position="365"/>
        <end position="386"/>
    </location>
</feature>
<dbReference type="PANTHER" id="PTHR46806">
    <property type="entry name" value="F5/8 TYPE C DOMAIN-CONTAINING PROTEIN"/>
    <property type="match status" value="1"/>
</dbReference>
<dbReference type="GO" id="GO:0005886">
    <property type="term" value="C:plasma membrane"/>
    <property type="evidence" value="ECO:0000318"/>
    <property type="project" value="GO_Central"/>
</dbReference>
<evidence type="ECO:0000256" key="4">
    <source>
        <dbReference type="ARBA" id="ARBA00022448"/>
    </source>
</evidence>
<evidence type="ECO:0000256" key="1">
    <source>
        <dbReference type="ARBA" id="ARBA00001935"/>
    </source>
</evidence>
<dbReference type="RefSeq" id="XP_030838530.1">
    <property type="nucleotide sequence ID" value="XM_030982670.1"/>
</dbReference>
<dbReference type="AlphaFoldDB" id="A0A7M7NP80"/>
<dbReference type="OrthoDB" id="2121828at2759"/>
<dbReference type="GO" id="GO:0005507">
    <property type="term" value="F:copper ion binding"/>
    <property type="evidence" value="ECO:0007669"/>
    <property type="project" value="InterPro"/>
</dbReference>
<dbReference type="InParanoid" id="A0A7M7NP80"/>
<evidence type="ECO:0000256" key="16">
    <source>
        <dbReference type="SAM" id="SignalP"/>
    </source>
</evidence>
<evidence type="ECO:0000313" key="19">
    <source>
        <dbReference type="EnsemblMetazoa" id="XP_030838530"/>
    </source>
</evidence>
<organism evidence="19 20">
    <name type="scientific">Strongylocentrotus purpuratus</name>
    <name type="common">Purple sea urchin</name>
    <dbReference type="NCBI Taxonomy" id="7668"/>
    <lineage>
        <taxon>Eukaryota</taxon>
        <taxon>Metazoa</taxon>
        <taxon>Echinodermata</taxon>
        <taxon>Eleutherozoa</taxon>
        <taxon>Echinozoa</taxon>
        <taxon>Echinoidea</taxon>
        <taxon>Euechinoidea</taxon>
        <taxon>Echinacea</taxon>
        <taxon>Camarodonta</taxon>
        <taxon>Echinidea</taxon>
        <taxon>Strongylocentrotidae</taxon>
        <taxon>Strongylocentrotus</taxon>
    </lineage>
</organism>
<dbReference type="EnsemblMetazoa" id="XM_030982670">
    <property type="protein sequence ID" value="XP_030838530"/>
    <property type="gene ID" value="LOC586705"/>
</dbReference>
<comment type="subcellular location">
    <subcellularLocation>
        <location evidence="2">Membrane</location>
        <topology evidence="2">Single-pass membrane protein</topology>
    </subcellularLocation>
</comment>
<evidence type="ECO:0000256" key="9">
    <source>
        <dbReference type="ARBA" id="ARBA00022989"/>
    </source>
</evidence>
<evidence type="ECO:0000256" key="12">
    <source>
        <dbReference type="ARBA" id="ARBA00023136"/>
    </source>
</evidence>
<evidence type="ECO:0000259" key="18">
    <source>
        <dbReference type="Pfam" id="PF07732"/>
    </source>
</evidence>
<evidence type="ECO:0000256" key="2">
    <source>
        <dbReference type="ARBA" id="ARBA00004167"/>
    </source>
</evidence>
<evidence type="ECO:0000256" key="10">
    <source>
        <dbReference type="ARBA" id="ARBA00023002"/>
    </source>
</evidence>
<dbReference type="InterPro" id="IPR050633">
    <property type="entry name" value="Neuropilin_MCO_CoagFactor"/>
</dbReference>
<dbReference type="GO" id="GO:0016491">
    <property type="term" value="F:oxidoreductase activity"/>
    <property type="evidence" value="ECO:0000318"/>
    <property type="project" value="GO_Central"/>
</dbReference>
<dbReference type="PROSITE" id="PS51257">
    <property type="entry name" value="PROKAR_LIPOPROTEIN"/>
    <property type="match status" value="1"/>
</dbReference>
<keyword evidence="10" id="KW-0560">Oxidoreductase</keyword>
<feature type="domain" description="Plastocyanin-like" evidence="17">
    <location>
        <begin position="920"/>
        <end position="1052"/>
    </location>
</feature>
<sequence length="1097" mass="120774">MAPRVVCIIATLALIGCMFQGACAVDRVYYIAAVEEEWDYAPSGMNNITGAAFQPNTEETDKMVRSATRIGRVYKKALFREYTDATFTERSPRPVWLGMMGPVIKAEVGDKVIVHFRNMASRPYSINPGGLGYTKSAEGALYNDGTSGNQKADDTVQPNTTFIYRWNTGKAGPKQQQTENCIGWQYTSHRFPSQDQNAGLVGVTIICKQGFLASTDKDIVLNYGHIDENQSWYIDENIRTYASGVTPAMKDSKEFIGSNLMYAVNGYAYGNLPGLEVCQGDQIRWFIFNFGGETGIHSVFFNGNPLELDGKRADNIPIIPGPVNVVTMEAMNPGVWLLSSLSTTDALNGGSALYNVRSDCGTTGGSGGGTTGGSGGGTTGGSGGGTASGKVVEHFIAIQEVDWNYAPFASKSPTGSGPIFRKAMFVGYTDATYQRFNVRSQDEQYMGLIGPIIRAEVGDNIRVTLMNGATRAYNIHPNNVMYTKANEGYPYADGIPANQVSGDSVAPGGTYTYNWTIPSSYGPTASDPDCITGIYYSTAGGDRDLHAGLVGPLIVCKPGKLSSNGTQAGVDQEVVTLILSMNEERSWYWPRNRNVRYNSDFPVEELRTINGYVSENLPTLGLCVGDHVRWHAPCIGNEETYMGLHIPYQTFEYKGRRANTLPLVPGQTEEVDFTVGSPGTWIINGNVYNYDLEVNYTVSDCYRTLDSQKAMKKERTIFLAAEEVIWDFSPTEYDYIRNQSLSDPNSEGYYFVKEGPTYIGRQYKKVRFVQYTDETFTTPKKRSYWDQHLGIMGPFIRAEVDETVKIVFRNNATRQYSVNAHNLPGQVTEYMGQTFNEPLPVQPGETAIYRWTMLEKAGPTDSQSNCVVWPYYSSIVTKKDTNSGLIAPFIVCRKGTLNSQGQRTDVDHDFALLYTIFDENDNWYLDDNIRMFTTQPNQVDKESEDFEGSNDAFTINGYIFGHPLNISMAVGDNIAFYIIVVGGGADVHSINFHGHTVTEKTRVIKNLDSVATLPGDFITVELEATSRGTWLLHDAVNKHSDLGAETRYTVYAKKSDIPCGPECATAARPPTGAAGRLESTICSLVAALIIGALMSFE</sequence>
<feature type="domain" description="Plastocyanin-like" evidence="18">
    <location>
        <begin position="98"/>
        <end position="206"/>
    </location>
</feature>
<dbReference type="GO" id="GO:0006811">
    <property type="term" value="P:monoatomic ion transport"/>
    <property type="evidence" value="ECO:0007669"/>
    <property type="project" value="UniProtKB-KW"/>
</dbReference>
<keyword evidence="12" id="KW-0472">Membrane</keyword>
<keyword evidence="8" id="KW-0677">Repeat</keyword>
<dbReference type="Gene3D" id="2.60.40.420">
    <property type="entry name" value="Cupredoxins - blue copper proteins"/>
    <property type="match status" value="3"/>
</dbReference>
<keyword evidence="9" id="KW-1133">Transmembrane helix</keyword>
<name>A0A7M7NP80_STRPU</name>
<dbReference type="KEGG" id="spu:586705"/>
<evidence type="ECO:0000256" key="7">
    <source>
        <dbReference type="ARBA" id="ARBA00022729"/>
    </source>
</evidence>
<keyword evidence="4" id="KW-0813">Transport</keyword>
<dbReference type="Pfam" id="PF00394">
    <property type="entry name" value="Cu-oxidase"/>
    <property type="match status" value="1"/>
</dbReference>
<comment type="cofactor">
    <cofactor evidence="1">
        <name>Cu cation</name>
        <dbReference type="ChEBI" id="CHEBI:23378"/>
    </cofactor>
</comment>
<keyword evidence="11" id="KW-0406">Ion transport</keyword>
<evidence type="ECO:0000256" key="11">
    <source>
        <dbReference type="ARBA" id="ARBA00023065"/>
    </source>
</evidence>